<dbReference type="AlphaFoldDB" id="A0A6A7BBN9"/>
<name>A0A6A7BBN9_9PLEO</name>
<evidence type="ECO:0000313" key="1">
    <source>
        <dbReference type="EMBL" id="KAF2852956.1"/>
    </source>
</evidence>
<proteinExistence type="predicted"/>
<accession>A0A6A7BBN9</accession>
<keyword evidence="2" id="KW-1185">Reference proteome</keyword>
<protein>
    <submittedName>
        <fullName evidence="1">Uncharacterized protein</fullName>
    </submittedName>
</protein>
<reference evidence="1" key="1">
    <citation type="submission" date="2020-01" db="EMBL/GenBank/DDBJ databases">
        <authorList>
            <consortium name="DOE Joint Genome Institute"/>
            <person name="Haridas S."/>
            <person name="Albert R."/>
            <person name="Binder M."/>
            <person name="Bloem J."/>
            <person name="Labutti K."/>
            <person name="Salamov A."/>
            <person name="Andreopoulos B."/>
            <person name="Baker S.E."/>
            <person name="Barry K."/>
            <person name="Bills G."/>
            <person name="Bluhm B.H."/>
            <person name="Cannon C."/>
            <person name="Castanera R."/>
            <person name="Culley D.E."/>
            <person name="Daum C."/>
            <person name="Ezra D."/>
            <person name="Gonzalez J.B."/>
            <person name="Henrissat B."/>
            <person name="Kuo A."/>
            <person name="Liang C."/>
            <person name="Lipzen A."/>
            <person name="Lutzoni F."/>
            <person name="Magnuson J."/>
            <person name="Mondo S."/>
            <person name="Nolan M."/>
            <person name="Ohm R."/>
            <person name="Pangilinan J."/>
            <person name="Park H.-J."/>
            <person name="Ramirez L."/>
            <person name="Alfaro M."/>
            <person name="Sun H."/>
            <person name="Tritt A."/>
            <person name="Yoshinaga Y."/>
            <person name="Zwiers L.-H."/>
            <person name="Turgeon B.G."/>
            <person name="Goodwin S.B."/>
            <person name="Spatafora J.W."/>
            <person name="Crous P.W."/>
            <person name="Grigoriev I.V."/>
        </authorList>
    </citation>
    <scope>NUCLEOTIDE SEQUENCE</scope>
    <source>
        <strain evidence="1">IPT5</strain>
    </source>
</reference>
<sequence>MAMILSLPEDSLFVTFLVTPLGLSVLQVYIENSAKWVFTTDQYVVKENCDSLACQGWFTRDYALWSRANQMIKSL</sequence>
<gene>
    <name evidence="1" type="ORF">T440DRAFT_466518</name>
</gene>
<evidence type="ECO:0000313" key="2">
    <source>
        <dbReference type="Proteomes" id="UP000799423"/>
    </source>
</evidence>
<dbReference type="Proteomes" id="UP000799423">
    <property type="component" value="Unassembled WGS sequence"/>
</dbReference>
<dbReference type="EMBL" id="MU006297">
    <property type="protein sequence ID" value="KAF2852956.1"/>
    <property type="molecule type" value="Genomic_DNA"/>
</dbReference>
<organism evidence="1 2">
    <name type="scientific">Plenodomus tracheiphilus IPT5</name>
    <dbReference type="NCBI Taxonomy" id="1408161"/>
    <lineage>
        <taxon>Eukaryota</taxon>
        <taxon>Fungi</taxon>
        <taxon>Dikarya</taxon>
        <taxon>Ascomycota</taxon>
        <taxon>Pezizomycotina</taxon>
        <taxon>Dothideomycetes</taxon>
        <taxon>Pleosporomycetidae</taxon>
        <taxon>Pleosporales</taxon>
        <taxon>Pleosporineae</taxon>
        <taxon>Leptosphaeriaceae</taxon>
        <taxon>Plenodomus</taxon>
    </lineage>
</organism>